<name>A0A9J6QZF7_9FIRM</name>
<dbReference type="GO" id="GO:0006355">
    <property type="term" value="P:regulation of DNA-templated transcription"/>
    <property type="evidence" value="ECO:0007669"/>
    <property type="project" value="InterPro"/>
</dbReference>
<dbReference type="Gene3D" id="1.10.1660.10">
    <property type="match status" value="1"/>
</dbReference>
<keyword evidence="3" id="KW-1185">Reference proteome</keyword>
<keyword evidence="2" id="KW-0238">DNA-binding</keyword>
<dbReference type="GO" id="GO:0003677">
    <property type="term" value="F:DNA binding"/>
    <property type="evidence" value="ECO:0007669"/>
    <property type="project" value="UniProtKB-KW"/>
</dbReference>
<protein>
    <submittedName>
        <fullName evidence="2">MerR family DNA-binding transcriptional regulator</fullName>
    </submittedName>
</protein>
<dbReference type="Pfam" id="PF00376">
    <property type="entry name" value="MerR"/>
    <property type="match status" value="1"/>
</dbReference>
<feature type="domain" description="HTH merR-type" evidence="1">
    <location>
        <begin position="1"/>
        <end position="38"/>
    </location>
</feature>
<dbReference type="RefSeq" id="WP_148396953.1">
    <property type="nucleotide sequence ID" value="NZ_JAOSHN010000015.1"/>
</dbReference>
<evidence type="ECO:0000313" key="3">
    <source>
        <dbReference type="Proteomes" id="UP001065549"/>
    </source>
</evidence>
<evidence type="ECO:0000259" key="1">
    <source>
        <dbReference type="PROSITE" id="PS50937"/>
    </source>
</evidence>
<gene>
    <name evidence="2" type="ORF">OBO34_21350</name>
</gene>
<dbReference type="InterPro" id="IPR009061">
    <property type="entry name" value="DNA-bd_dom_put_sf"/>
</dbReference>
<organism evidence="2 3">
    <name type="scientific">Hominibacterium faecale</name>
    <dbReference type="NCBI Taxonomy" id="2839743"/>
    <lineage>
        <taxon>Bacteria</taxon>
        <taxon>Bacillati</taxon>
        <taxon>Bacillota</taxon>
        <taxon>Clostridia</taxon>
        <taxon>Peptostreptococcales</taxon>
        <taxon>Anaerovoracaceae</taxon>
        <taxon>Hominibacterium</taxon>
    </lineage>
</organism>
<comment type="caution">
    <text evidence="2">The sequence shown here is derived from an EMBL/GenBank/DDBJ whole genome shotgun (WGS) entry which is preliminary data.</text>
</comment>
<dbReference type="EMBL" id="JAOSHN010000015">
    <property type="protein sequence ID" value="MCU7380864.1"/>
    <property type="molecule type" value="Genomic_DNA"/>
</dbReference>
<dbReference type="SUPFAM" id="SSF46955">
    <property type="entry name" value="Putative DNA-binding domain"/>
    <property type="match status" value="1"/>
</dbReference>
<dbReference type="AlphaFoldDB" id="A0A9J6QZF7"/>
<sequence>MSYPFSLKEVSKMFDIPITTLRYWERQGLIHLQRNDGNNYKEFFFDDLSYVCDMDIYHNLGWNKSELEDLYSMDFSQIEQTLRASDLRIQEEIEKLQAMRTRIEKRRAGLDRIQELAMRPYSESKLGMEKIVSTPNDKEALIKYGKPLLTEFVAMISLTGDQETLEYGFSVPKDFSYGKVLLQKGRTDASYVVFLLKAPAKELVFPYKIESLRPYIEPHVRNIARLYSKPKELLCHFLLTAYDEEFQGPCFYNEVYAQL</sequence>
<dbReference type="Proteomes" id="UP001065549">
    <property type="component" value="Unassembled WGS sequence"/>
</dbReference>
<proteinExistence type="predicted"/>
<evidence type="ECO:0000313" key="2">
    <source>
        <dbReference type="EMBL" id="MCU7380864.1"/>
    </source>
</evidence>
<dbReference type="InterPro" id="IPR000551">
    <property type="entry name" value="MerR-type_HTH_dom"/>
</dbReference>
<reference evidence="2" key="1">
    <citation type="submission" date="2022-09" db="EMBL/GenBank/DDBJ databases">
        <title>Culturomic study of gut microbiota in children with autism spectrum disorder.</title>
        <authorList>
            <person name="Efimov B.A."/>
            <person name="Chaplin A.V."/>
            <person name="Sokolova S.R."/>
            <person name="Pikina A.P."/>
            <person name="Korzhanova M."/>
            <person name="Belova V."/>
            <person name="Korostin D."/>
        </authorList>
    </citation>
    <scope>NUCLEOTIDE SEQUENCE</scope>
    <source>
        <strain evidence="2">ASD5510</strain>
    </source>
</reference>
<dbReference type="PROSITE" id="PS50937">
    <property type="entry name" value="HTH_MERR_2"/>
    <property type="match status" value="1"/>
</dbReference>
<accession>A0A9J6QZF7</accession>